<accession>A0A0E9UKA6</accession>
<reference evidence="1" key="1">
    <citation type="submission" date="2014-11" db="EMBL/GenBank/DDBJ databases">
        <authorList>
            <person name="Amaro Gonzalez C."/>
        </authorList>
    </citation>
    <scope>NUCLEOTIDE SEQUENCE</scope>
</reference>
<organism evidence="1">
    <name type="scientific">Anguilla anguilla</name>
    <name type="common">European freshwater eel</name>
    <name type="synonym">Muraena anguilla</name>
    <dbReference type="NCBI Taxonomy" id="7936"/>
    <lineage>
        <taxon>Eukaryota</taxon>
        <taxon>Metazoa</taxon>
        <taxon>Chordata</taxon>
        <taxon>Craniata</taxon>
        <taxon>Vertebrata</taxon>
        <taxon>Euteleostomi</taxon>
        <taxon>Actinopterygii</taxon>
        <taxon>Neopterygii</taxon>
        <taxon>Teleostei</taxon>
        <taxon>Anguilliformes</taxon>
        <taxon>Anguillidae</taxon>
        <taxon>Anguilla</taxon>
    </lineage>
</organism>
<dbReference type="AlphaFoldDB" id="A0A0E9UKA6"/>
<protein>
    <submittedName>
        <fullName evidence="1">Uncharacterized protein</fullName>
    </submittedName>
</protein>
<sequence>MTVCLFTHEAPDRGSVRPFVVEG</sequence>
<name>A0A0E9UKA6_ANGAN</name>
<proteinExistence type="predicted"/>
<reference evidence="1" key="2">
    <citation type="journal article" date="2015" name="Fish Shellfish Immunol.">
        <title>Early steps in the European eel (Anguilla anguilla)-Vibrio vulnificus interaction in the gills: Role of the RtxA13 toxin.</title>
        <authorList>
            <person name="Callol A."/>
            <person name="Pajuelo D."/>
            <person name="Ebbesson L."/>
            <person name="Teles M."/>
            <person name="MacKenzie S."/>
            <person name="Amaro C."/>
        </authorList>
    </citation>
    <scope>NUCLEOTIDE SEQUENCE</scope>
</reference>
<evidence type="ECO:0000313" key="1">
    <source>
        <dbReference type="EMBL" id="JAH65393.1"/>
    </source>
</evidence>
<dbReference type="EMBL" id="GBXM01043184">
    <property type="protein sequence ID" value="JAH65393.1"/>
    <property type="molecule type" value="Transcribed_RNA"/>
</dbReference>